<name>A0ABT9WS34_9BACI</name>
<evidence type="ECO:0000256" key="1">
    <source>
        <dbReference type="ARBA" id="ARBA00009796"/>
    </source>
</evidence>
<dbReference type="PANTHER" id="PTHR10681:SF121">
    <property type="entry name" value="ALKYL HYDROPEROXIDE REDUCTASE C"/>
    <property type="match status" value="1"/>
</dbReference>
<keyword evidence="6" id="KW-0676">Redox-active center</keyword>
<feature type="domain" description="Thioredoxin" evidence="7">
    <location>
        <begin position="2"/>
        <end position="161"/>
    </location>
</feature>
<dbReference type="SUPFAM" id="SSF52833">
    <property type="entry name" value="Thioredoxin-like"/>
    <property type="match status" value="1"/>
</dbReference>
<comment type="caution">
    <text evidence="8">The sequence shown here is derived from an EMBL/GenBank/DDBJ whole genome shotgun (WGS) entry which is preliminary data.</text>
</comment>
<evidence type="ECO:0000313" key="9">
    <source>
        <dbReference type="Proteomes" id="UP001223586"/>
    </source>
</evidence>
<keyword evidence="2" id="KW-0575">Peroxidase</keyword>
<gene>
    <name evidence="8" type="ORF">J2S08_001942</name>
</gene>
<dbReference type="Gene3D" id="3.40.30.10">
    <property type="entry name" value="Glutaredoxin"/>
    <property type="match status" value="1"/>
</dbReference>
<evidence type="ECO:0000256" key="6">
    <source>
        <dbReference type="ARBA" id="ARBA00023284"/>
    </source>
</evidence>
<dbReference type="Pfam" id="PF00578">
    <property type="entry name" value="AhpC-TSA"/>
    <property type="match status" value="1"/>
</dbReference>
<dbReference type="Proteomes" id="UP001223586">
    <property type="component" value="Unassembled WGS sequence"/>
</dbReference>
<dbReference type="InterPro" id="IPR000866">
    <property type="entry name" value="AhpC/TSA"/>
</dbReference>
<dbReference type="CDD" id="cd03015">
    <property type="entry name" value="PRX_Typ2cys"/>
    <property type="match status" value="1"/>
</dbReference>
<evidence type="ECO:0000313" key="8">
    <source>
        <dbReference type="EMBL" id="MDQ0176106.1"/>
    </source>
</evidence>
<dbReference type="InterPro" id="IPR036249">
    <property type="entry name" value="Thioredoxin-like_sf"/>
</dbReference>
<organism evidence="8 9">
    <name type="scientific">Bacillus chungangensis</name>
    <dbReference type="NCBI Taxonomy" id="587633"/>
    <lineage>
        <taxon>Bacteria</taxon>
        <taxon>Bacillati</taxon>
        <taxon>Bacillota</taxon>
        <taxon>Bacilli</taxon>
        <taxon>Bacillales</taxon>
        <taxon>Bacillaceae</taxon>
        <taxon>Bacillus</taxon>
    </lineage>
</organism>
<protein>
    <submittedName>
        <fullName evidence="8">Alkyl hydroperoxide reductase subunit AhpC</fullName>
    </submittedName>
</protein>
<proteinExistence type="inferred from homology"/>
<sequence>MLNIGEKAPSFKLDTVSSLSSLPIPTTLEDYKGKWLLLFFYPFDFSIVCPTEMKSLSSRVEAFREINTEVLAVSTDSIYTHRAWLKNEGGNGIGDLQFPLASDFSKKVAEAYGVLHPQTTSAHRATFIIDPEGIIQYAVMTNMNVGRSADETLRVLAALQSGGMCPMDWKIGDDVLQSKSSY</sequence>
<evidence type="ECO:0000259" key="7">
    <source>
        <dbReference type="PROSITE" id="PS51352"/>
    </source>
</evidence>
<keyword evidence="5" id="KW-1015">Disulfide bond</keyword>
<keyword evidence="3" id="KW-0049">Antioxidant</keyword>
<dbReference type="PIRSF" id="PIRSF000239">
    <property type="entry name" value="AHPC"/>
    <property type="match status" value="1"/>
</dbReference>
<reference evidence="8 9" key="1">
    <citation type="submission" date="2023-07" db="EMBL/GenBank/DDBJ databases">
        <title>Genomic Encyclopedia of Type Strains, Phase IV (KMG-IV): sequencing the most valuable type-strain genomes for metagenomic binning, comparative biology and taxonomic classification.</title>
        <authorList>
            <person name="Goeker M."/>
        </authorList>
    </citation>
    <scope>NUCLEOTIDE SEQUENCE [LARGE SCALE GENOMIC DNA]</scope>
    <source>
        <strain evidence="8 9">DSM 23837</strain>
    </source>
</reference>
<dbReference type="PROSITE" id="PS51352">
    <property type="entry name" value="THIOREDOXIN_2"/>
    <property type="match status" value="1"/>
</dbReference>
<dbReference type="PANTHER" id="PTHR10681">
    <property type="entry name" value="THIOREDOXIN PEROXIDASE"/>
    <property type="match status" value="1"/>
</dbReference>
<dbReference type="InterPro" id="IPR013766">
    <property type="entry name" value="Thioredoxin_domain"/>
</dbReference>
<dbReference type="InterPro" id="IPR050217">
    <property type="entry name" value="Peroxiredoxin"/>
</dbReference>
<dbReference type="EMBL" id="JAUSTT010000010">
    <property type="protein sequence ID" value="MDQ0176106.1"/>
    <property type="molecule type" value="Genomic_DNA"/>
</dbReference>
<keyword evidence="9" id="KW-1185">Reference proteome</keyword>
<dbReference type="RefSeq" id="WP_307228990.1">
    <property type="nucleotide sequence ID" value="NZ_JAUSTT010000010.1"/>
</dbReference>
<accession>A0ABT9WS34</accession>
<evidence type="ECO:0000256" key="4">
    <source>
        <dbReference type="ARBA" id="ARBA00023002"/>
    </source>
</evidence>
<comment type="similarity">
    <text evidence="1">Belongs to the peroxiredoxin family. AhpC/Prx1 subfamily.</text>
</comment>
<evidence type="ECO:0000256" key="3">
    <source>
        <dbReference type="ARBA" id="ARBA00022862"/>
    </source>
</evidence>
<evidence type="ECO:0000256" key="2">
    <source>
        <dbReference type="ARBA" id="ARBA00022559"/>
    </source>
</evidence>
<dbReference type="InterPro" id="IPR024706">
    <property type="entry name" value="Peroxiredoxin_AhpC-typ"/>
</dbReference>
<keyword evidence="4" id="KW-0560">Oxidoreductase</keyword>
<evidence type="ECO:0000256" key="5">
    <source>
        <dbReference type="ARBA" id="ARBA00023157"/>
    </source>
</evidence>